<keyword evidence="2" id="KW-0378">Hydrolase</keyword>
<dbReference type="SUPFAM" id="SSF109604">
    <property type="entry name" value="HD-domain/PDEase-like"/>
    <property type="match status" value="1"/>
</dbReference>
<sequence>MSFGNKASLSLQKGQPKVIKPGNFGISSTWNPNAPKLKTNPNGNFNNFFCNDDDDEIGLRFRNEDIFDEIMDKMLNVPIEQAFEGPLQRLFNCAHCIFWIDNPNDMTLYSPSRKVTVSISNSIVGYARLTRSIFQIENQSQCPPNFIINSSIGIQENCKHIFFPISSVGVIYGVIQIIRNPDMPAFSVTDLDSITFIMKKFSLIGNCIFNTSHLCDMSLQFFQKKKQPALRVLDIIENYFQCKSAELWKYESNDSSYFLFDRQTNTLNQIENNEFGIIGQSLSKSCMINEKNASENSSFYPPFDGNIEGPILVVPYEKTKREIWCLALRGRNRSFNVYDEREVMSLMPFIVRCAMNCSSMDEDTTGFLTSLLEAASKMMCCLNSSQLFDLILRQSIQLIDCEKAVILLSDENKESFIRPPSNGNRLPIDKGLSGLCFKEKKILNIVNPKSDKYFCEEVDCPCPELDPAMALLVPLLSLHDEAAGVLTLYNKNAADKFSENDEKVAKAFAVFAGIAIENANYYRQLSDFQATLVRAADDLLGAARSSQDGGMREHVKEVLSKLTEKALDVTFCDRITLFTKSESDEFSPLINVGSESCYGTLYMREAVDSKAPLFVSSDRLPSKSSRAEKYRCRDRSSVRMNGRAARALVSGILAQKQPPNFKGNDGDEVMYEVPIMDDQLSIVGVVEYSFNNGRSEFEFDFFREFSSFCGMCLSAADFSGRFGIDGLFESDEFTSQKVPLKLQFDNRKSSSLFLLQFDAEKSSELELFKVVFSVFSKFELNEVFEIPNSQLFFFLKGIREKHNKVPFFNWRHAVDSLQFAAYMIINGNLDRLLSKENMLSLFVAVICQNAGHDNFEKETGTFSIEYEELLNRFCGFSEIEHSINSISVLTKSDSNIFVNINASQVKSIWDQIIELILSTDMSLHFTILNEFVSKTSTGEFDAVDSPLNKLLLMKILVKCADFCVFARPFDCADKFYGFLAEEFFRKGQIEKVEGLVSAAGKKARDEIDRSAATIGFLRSVALPLFQALTRQVKQLSLLADQVSENIDKYVKSMLTK</sequence>
<dbReference type="InterPro" id="IPR003018">
    <property type="entry name" value="GAF"/>
</dbReference>
<dbReference type="InterPro" id="IPR036971">
    <property type="entry name" value="PDEase_catalytic_dom_sf"/>
</dbReference>
<organism evidence="4 5">
    <name type="scientific">Tritrichomonas musculus</name>
    <dbReference type="NCBI Taxonomy" id="1915356"/>
    <lineage>
        <taxon>Eukaryota</taxon>
        <taxon>Metamonada</taxon>
        <taxon>Parabasalia</taxon>
        <taxon>Tritrichomonadida</taxon>
        <taxon>Tritrichomonadidae</taxon>
        <taxon>Tritrichomonas</taxon>
    </lineage>
</organism>
<dbReference type="InterPro" id="IPR002073">
    <property type="entry name" value="PDEase_catalytic_dom"/>
</dbReference>
<protein>
    <recommendedName>
        <fullName evidence="3">PDEase domain-containing protein</fullName>
    </recommendedName>
</protein>
<comment type="caution">
    <text evidence="4">The sequence shown here is derived from an EMBL/GenBank/DDBJ whole genome shotgun (WGS) entry which is preliminary data.</text>
</comment>
<dbReference type="SMART" id="SM00065">
    <property type="entry name" value="GAF"/>
    <property type="match status" value="1"/>
</dbReference>
<dbReference type="Proteomes" id="UP001470230">
    <property type="component" value="Unassembled WGS sequence"/>
</dbReference>
<gene>
    <name evidence="4" type="ORF">M9Y10_028456</name>
</gene>
<proteinExistence type="predicted"/>
<keyword evidence="1" id="KW-0479">Metal-binding</keyword>
<dbReference type="Gene3D" id="3.30.450.40">
    <property type="match status" value="2"/>
</dbReference>
<evidence type="ECO:0000313" key="5">
    <source>
        <dbReference type="Proteomes" id="UP001470230"/>
    </source>
</evidence>
<dbReference type="EMBL" id="JAPFFF010000004">
    <property type="protein sequence ID" value="KAK8891249.1"/>
    <property type="molecule type" value="Genomic_DNA"/>
</dbReference>
<dbReference type="InterPro" id="IPR029016">
    <property type="entry name" value="GAF-like_dom_sf"/>
</dbReference>
<dbReference type="PROSITE" id="PS51845">
    <property type="entry name" value="PDEASE_I_2"/>
    <property type="match status" value="1"/>
</dbReference>
<dbReference type="SUPFAM" id="SSF55781">
    <property type="entry name" value="GAF domain-like"/>
    <property type="match status" value="3"/>
</dbReference>
<name>A0ABR2KJC0_9EUKA</name>
<evidence type="ECO:0000256" key="2">
    <source>
        <dbReference type="ARBA" id="ARBA00022801"/>
    </source>
</evidence>
<keyword evidence="5" id="KW-1185">Reference proteome</keyword>
<feature type="domain" description="PDEase" evidence="3">
    <location>
        <begin position="729"/>
        <end position="1056"/>
    </location>
</feature>
<evidence type="ECO:0000256" key="1">
    <source>
        <dbReference type="ARBA" id="ARBA00022723"/>
    </source>
</evidence>
<accession>A0ABR2KJC0</accession>
<reference evidence="4 5" key="1">
    <citation type="submission" date="2024-04" db="EMBL/GenBank/DDBJ databases">
        <title>Tritrichomonas musculus Genome.</title>
        <authorList>
            <person name="Alves-Ferreira E."/>
            <person name="Grigg M."/>
            <person name="Lorenzi H."/>
            <person name="Galac M."/>
        </authorList>
    </citation>
    <scope>NUCLEOTIDE SEQUENCE [LARGE SCALE GENOMIC DNA]</scope>
    <source>
        <strain evidence="4 5">EAF2021</strain>
    </source>
</reference>
<evidence type="ECO:0000313" key="4">
    <source>
        <dbReference type="EMBL" id="KAK8891249.1"/>
    </source>
</evidence>
<dbReference type="Pfam" id="PF01590">
    <property type="entry name" value="GAF"/>
    <property type="match status" value="1"/>
</dbReference>
<dbReference type="PANTHER" id="PTHR11347">
    <property type="entry name" value="CYCLIC NUCLEOTIDE PHOSPHODIESTERASE"/>
    <property type="match status" value="1"/>
</dbReference>
<dbReference type="Pfam" id="PF00233">
    <property type="entry name" value="PDEase_I"/>
    <property type="match status" value="1"/>
</dbReference>
<dbReference type="Gene3D" id="1.10.1300.10">
    <property type="entry name" value="3'5'-cyclic nucleotide phosphodiesterase, catalytic domain"/>
    <property type="match status" value="1"/>
</dbReference>
<evidence type="ECO:0000259" key="3">
    <source>
        <dbReference type="PROSITE" id="PS51845"/>
    </source>
</evidence>